<feature type="transmembrane region" description="Helical" evidence="11">
    <location>
        <begin position="303"/>
        <end position="321"/>
    </location>
</feature>
<dbReference type="InterPro" id="IPR006028">
    <property type="entry name" value="GABAA/Glycine_rcpt"/>
</dbReference>
<keyword evidence="10" id="KW-0407">Ion channel</keyword>
<keyword evidence="4" id="KW-1003">Cell membrane</keyword>
<evidence type="ECO:0000313" key="16">
    <source>
        <dbReference type="WBParaSite" id="Bm11556.1"/>
    </source>
</evidence>
<evidence type="ECO:0000256" key="9">
    <source>
        <dbReference type="ARBA" id="ARBA00023136"/>
    </source>
</evidence>
<keyword evidence="7 11" id="KW-1133">Transmembrane helix</keyword>
<dbReference type="Pfam" id="PF02931">
    <property type="entry name" value="Neur_chan_LBD"/>
    <property type="match status" value="1"/>
</dbReference>
<evidence type="ECO:0000256" key="6">
    <source>
        <dbReference type="ARBA" id="ARBA00022729"/>
    </source>
</evidence>
<evidence type="ECO:0000313" key="15">
    <source>
        <dbReference type="Proteomes" id="UP000006672"/>
    </source>
</evidence>
<keyword evidence="15" id="KW-1185">Reference proteome</keyword>
<keyword evidence="6 12" id="KW-0732">Signal</keyword>
<evidence type="ECO:0000256" key="4">
    <source>
        <dbReference type="ARBA" id="ARBA00022475"/>
    </source>
</evidence>
<dbReference type="GO" id="GO:0005886">
    <property type="term" value="C:plasma membrane"/>
    <property type="evidence" value="ECO:0007669"/>
    <property type="project" value="UniProtKB-SubCell"/>
</dbReference>
<dbReference type="Gene3D" id="1.20.58.390">
    <property type="entry name" value="Neurotransmitter-gated ion-channel transmembrane domain"/>
    <property type="match status" value="1"/>
</dbReference>
<dbReference type="EMBL" id="CAAKNF010000194">
    <property type="protein sequence ID" value="VIO96932.1"/>
    <property type="molecule type" value="Genomic_DNA"/>
</dbReference>
<dbReference type="CTD" id="6095296"/>
<feature type="signal peptide" evidence="12">
    <location>
        <begin position="1"/>
        <end position="20"/>
    </location>
</feature>
<protein>
    <submittedName>
        <fullName evidence="16">Neur_chan_LBD domain-containing protein</fullName>
    </submittedName>
</protein>
<evidence type="ECO:0000313" key="14">
    <source>
        <dbReference type="EMBL" id="VIO96932.1"/>
    </source>
</evidence>
<reference evidence="14" key="2">
    <citation type="submission" date="2019-04" db="EMBL/GenBank/DDBJ databases">
        <authorList>
            <person name="Howe K."/>
            <person name="Paulini M."/>
            <person name="Williams G."/>
        </authorList>
    </citation>
    <scope>NUCLEOTIDE SEQUENCE [LARGE SCALE GENOMIC DNA]</scope>
    <source>
        <strain evidence="14">FR3</strain>
    </source>
</reference>
<keyword evidence="3" id="KW-0813">Transport</keyword>
<reference evidence="15" key="1">
    <citation type="journal article" date="2007" name="Science">
        <title>Draft genome of the filarial nematode parasite Brugia malayi.</title>
        <authorList>
            <person name="Ghedin E."/>
            <person name="Wang S."/>
            <person name="Spiro D."/>
            <person name="Caler E."/>
            <person name="Zhao Q."/>
            <person name="Crabtree J."/>
            <person name="Allen J.E."/>
            <person name="Delcher A.L."/>
            <person name="Guiliano D.B."/>
            <person name="Miranda-Saavedra D."/>
            <person name="Angiuoli S.V."/>
            <person name="Creasy T."/>
            <person name="Amedeo P."/>
            <person name="Haas B."/>
            <person name="El-Sayed N.M."/>
            <person name="Wortman J.R."/>
            <person name="Feldblyum T."/>
            <person name="Tallon L."/>
            <person name="Schatz M."/>
            <person name="Shumway M."/>
            <person name="Koo H."/>
            <person name="Salzberg S.L."/>
            <person name="Schobel S."/>
            <person name="Pertea M."/>
            <person name="Pop M."/>
            <person name="White O."/>
            <person name="Barton G.J."/>
            <person name="Carlow C.K."/>
            <person name="Crawford M.J."/>
            <person name="Daub J."/>
            <person name="Dimmic M.W."/>
            <person name="Estes C.F."/>
            <person name="Foster J.M."/>
            <person name="Ganatra M."/>
            <person name="Gregory W.F."/>
            <person name="Johnson N.M."/>
            <person name="Jin J."/>
            <person name="Komuniecki R."/>
            <person name="Korf I."/>
            <person name="Kumar S."/>
            <person name="Laney S."/>
            <person name="Li B.W."/>
            <person name="Li W."/>
            <person name="Lindblom T.H."/>
            <person name="Lustigman S."/>
            <person name="Ma D."/>
            <person name="Maina C.V."/>
            <person name="Martin D.M."/>
            <person name="McCarter J.P."/>
            <person name="McReynolds L."/>
            <person name="Mitreva M."/>
            <person name="Nutman T.B."/>
            <person name="Parkinson J."/>
            <person name="Peregrin-Alvarez J.M."/>
            <person name="Poole C."/>
            <person name="Ren Q."/>
            <person name="Saunders L."/>
            <person name="Sluder A.E."/>
            <person name="Smith K."/>
            <person name="Stanke M."/>
            <person name="Unnasch T.R."/>
            <person name="Ware J."/>
            <person name="Wei A.D."/>
            <person name="Weil G."/>
            <person name="Williams D.J."/>
            <person name="Zhang Y."/>
            <person name="Williams S.A."/>
            <person name="Fraser-Liggett C."/>
            <person name="Slatko B."/>
            <person name="Blaxter M.L."/>
            <person name="Scott A.L."/>
        </authorList>
    </citation>
    <scope>NUCLEOTIDE SEQUENCE</scope>
    <source>
        <strain evidence="15">FR3</strain>
    </source>
</reference>
<dbReference type="InterPro" id="IPR038050">
    <property type="entry name" value="Neuro_actylchol_rec"/>
</dbReference>
<feature type="transmembrane region" description="Helical" evidence="11">
    <location>
        <begin position="271"/>
        <end position="291"/>
    </location>
</feature>
<dbReference type="Gene3D" id="2.70.170.10">
    <property type="entry name" value="Neurotransmitter-gated ion-channel ligand-binding domain"/>
    <property type="match status" value="1"/>
</dbReference>
<dbReference type="Proteomes" id="UP000006672">
    <property type="component" value="Unassembled WGS sequence"/>
</dbReference>
<keyword evidence="5 11" id="KW-0812">Transmembrane</keyword>
<evidence type="ECO:0000256" key="5">
    <source>
        <dbReference type="ARBA" id="ARBA00022692"/>
    </source>
</evidence>
<evidence type="ECO:0000256" key="3">
    <source>
        <dbReference type="ARBA" id="ARBA00022448"/>
    </source>
</evidence>
<sequence>MMFSLIPFLRLICIISSVNHSVITNAFADNETLLENYRTTGPDRSSRKIDLPKRKDLLSDREIVDNLLRNYRFPDSSDNVTVAVHISIDRILNDMEHECNFWLTIRQKWVEKRLIYEKERPNGAHIRLRSSSYIWNPLITILNALEIRMIGKEEVELHSNGMVELTQKLLVKTMEIHELHSFPFDERNCSLIFHNEDSRAQWTGITSITVSKLGWGIWIVLGCERIGKTIILSLRRSIMIWIWTLYAPTTILFFCSWLSLWAASNSAKHRFVITTTSFFTILIIAISNKWNVTRTSYLKAIDIWNLQIIAFAFFIVLQSVFMTKKVVEKQKISKRIYNFGDECNEKTQWFNEMPYYAHLPERQPAALIKIVDYIFRIILPIIFLIICTVYFIHYTYLNKS</sequence>
<feature type="chain" id="PRO_5023889099" evidence="12">
    <location>
        <begin position="21"/>
        <end position="400"/>
    </location>
</feature>
<proteinExistence type="predicted"/>
<evidence type="ECO:0000256" key="7">
    <source>
        <dbReference type="ARBA" id="ARBA00022989"/>
    </source>
</evidence>
<organism evidence="14">
    <name type="scientific">Brugia malayi</name>
    <name type="common">Filarial nematode worm</name>
    <dbReference type="NCBI Taxonomy" id="6279"/>
    <lineage>
        <taxon>Eukaryota</taxon>
        <taxon>Metazoa</taxon>
        <taxon>Ecdysozoa</taxon>
        <taxon>Nematoda</taxon>
        <taxon>Chromadorea</taxon>
        <taxon>Rhabditida</taxon>
        <taxon>Spirurina</taxon>
        <taxon>Spiruromorpha</taxon>
        <taxon>Filarioidea</taxon>
        <taxon>Onchocercidae</taxon>
        <taxon>Brugia</taxon>
    </lineage>
</organism>
<feature type="transmembrane region" description="Helical" evidence="11">
    <location>
        <begin position="373"/>
        <end position="396"/>
    </location>
</feature>
<keyword evidence="9 11" id="KW-0472">Membrane</keyword>
<dbReference type="InterPro" id="IPR036719">
    <property type="entry name" value="Neuro-gated_channel_TM_sf"/>
</dbReference>
<reference evidence="16" key="3">
    <citation type="submission" date="2022-04" db="UniProtKB">
        <authorList>
            <consortium name="WormBaseParasite"/>
        </authorList>
    </citation>
    <scope>IDENTIFICATION</scope>
</reference>
<comment type="subcellular location">
    <subcellularLocation>
        <location evidence="2">Cell membrane</location>
    </subcellularLocation>
    <subcellularLocation>
        <location evidence="1">Membrane</location>
        <topology evidence="1">Multi-pass membrane protein</topology>
    </subcellularLocation>
</comment>
<evidence type="ECO:0000256" key="2">
    <source>
        <dbReference type="ARBA" id="ARBA00004236"/>
    </source>
</evidence>
<dbReference type="InterPro" id="IPR036734">
    <property type="entry name" value="Neur_chan_lig-bd_sf"/>
</dbReference>
<dbReference type="WBParaSite" id="Bm11556.1">
    <property type="protein sequence ID" value="Bm11556.1"/>
    <property type="gene ID" value="WBGene00231817"/>
</dbReference>
<feature type="transmembrane region" description="Helical" evidence="11">
    <location>
        <begin position="238"/>
        <end position="259"/>
    </location>
</feature>
<dbReference type="GO" id="GO:0004888">
    <property type="term" value="F:transmembrane signaling receptor activity"/>
    <property type="evidence" value="ECO:0007669"/>
    <property type="project" value="InterPro"/>
</dbReference>
<dbReference type="KEGG" id="bmy:BM_BM11556"/>
<evidence type="ECO:0000256" key="1">
    <source>
        <dbReference type="ARBA" id="ARBA00004141"/>
    </source>
</evidence>
<evidence type="ECO:0000256" key="12">
    <source>
        <dbReference type="SAM" id="SignalP"/>
    </source>
</evidence>
<dbReference type="GO" id="GO:0005230">
    <property type="term" value="F:extracellular ligand-gated monoatomic ion channel activity"/>
    <property type="evidence" value="ECO:0007669"/>
    <property type="project" value="InterPro"/>
</dbReference>
<dbReference type="SUPFAM" id="SSF63712">
    <property type="entry name" value="Nicotinic receptor ligand binding domain-like"/>
    <property type="match status" value="1"/>
</dbReference>
<dbReference type="SUPFAM" id="SSF90112">
    <property type="entry name" value="Neurotransmitter-gated ion-channel transmembrane pore"/>
    <property type="match status" value="1"/>
</dbReference>
<evidence type="ECO:0000256" key="10">
    <source>
        <dbReference type="ARBA" id="ARBA00023303"/>
    </source>
</evidence>
<dbReference type="GeneID" id="6095296"/>
<accession>A0A8L7YIA1</accession>
<evidence type="ECO:0000256" key="11">
    <source>
        <dbReference type="SAM" id="Phobius"/>
    </source>
</evidence>
<name>A0A4E9FKA0_BRUMA</name>
<dbReference type="InterPro" id="IPR006202">
    <property type="entry name" value="Neur_chan_lig-bd"/>
</dbReference>
<dbReference type="InterPro" id="IPR006201">
    <property type="entry name" value="Neur_channel"/>
</dbReference>
<evidence type="ECO:0000259" key="13">
    <source>
        <dbReference type="Pfam" id="PF02931"/>
    </source>
</evidence>
<gene>
    <name evidence="14" type="primary">Bm11556</name>
    <name evidence="14" type="ORF">BM_BM11556</name>
</gene>
<dbReference type="OrthoDB" id="5843733at2759"/>
<evidence type="ECO:0000256" key="8">
    <source>
        <dbReference type="ARBA" id="ARBA00023065"/>
    </source>
</evidence>
<keyword evidence="8" id="KW-0406">Ion transport</keyword>
<dbReference type="PANTHER" id="PTHR18945">
    <property type="entry name" value="NEUROTRANSMITTER GATED ION CHANNEL"/>
    <property type="match status" value="1"/>
</dbReference>
<dbReference type="PRINTS" id="PR00253">
    <property type="entry name" value="GABAARECEPTR"/>
</dbReference>
<accession>A0A4E9FKA0</accession>
<dbReference type="RefSeq" id="XP_042936688.1">
    <property type="nucleotide sequence ID" value="XM_043080754.1"/>
</dbReference>
<feature type="domain" description="Neurotransmitter-gated ion-channel ligand-binding" evidence="13">
    <location>
        <begin position="62"/>
        <end position="194"/>
    </location>
</feature>
<dbReference type="AlphaFoldDB" id="A0A4E9FKA0"/>